<dbReference type="InterPro" id="IPR003347">
    <property type="entry name" value="JmjC_dom"/>
</dbReference>
<dbReference type="RefSeq" id="WP_007682535.1">
    <property type="nucleotide sequence ID" value="NZ_CP013070.1"/>
</dbReference>
<dbReference type="AlphaFoldDB" id="A0A1L5BRA7"/>
<evidence type="ECO:0000259" key="1">
    <source>
        <dbReference type="PROSITE" id="PS51184"/>
    </source>
</evidence>
<dbReference type="Pfam" id="PF13621">
    <property type="entry name" value="Cupin_8"/>
    <property type="match status" value="1"/>
</dbReference>
<gene>
    <name evidence="2" type="ORF">SIDU_12865</name>
</gene>
<dbReference type="Proteomes" id="UP000004550">
    <property type="component" value="Chromosome"/>
</dbReference>
<feature type="domain" description="JmjC" evidence="1">
    <location>
        <begin position="92"/>
        <end position="253"/>
    </location>
</feature>
<evidence type="ECO:0000313" key="3">
    <source>
        <dbReference type="Proteomes" id="UP000004550"/>
    </source>
</evidence>
<dbReference type="SUPFAM" id="SSF51197">
    <property type="entry name" value="Clavaminate synthase-like"/>
    <property type="match status" value="1"/>
</dbReference>
<dbReference type="SMART" id="SM00558">
    <property type="entry name" value="JmjC"/>
    <property type="match status" value="1"/>
</dbReference>
<dbReference type="InterPro" id="IPR041667">
    <property type="entry name" value="Cupin_8"/>
</dbReference>
<proteinExistence type="predicted"/>
<dbReference type="KEGG" id="sinb:SIDU_12865"/>
<dbReference type="PANTHER" id="PTHR12461:SF105">
    <property type="entry name" value="HYPOXIA-INDUCIBLE FACTOR 1-ALPHA INHIBITOR"/>
    <property type="match status" value="1"/>
</dbReference>
<accession>A0A1L5BRA7</accession>
<organism evidence="2 3">
    <name type="scientific">Sphingobium indicum (strain DSM 16412 / CCM 7286 / MTCC 6364 / B90A)</name>
    <dbReference type="NCBI Taxonomy" id="861109"/>
    <lineage>
        <taxon>Bacteria</taxon>
        <taxon>Pseudomonadati</taxon>
        <taxon>Pseudomonadota</taxon>
        <taxon>Alphaproteobacteria</taxon>
        <taxon>Sphingomonadales</taxon>
        <taxon>Sphingomonadaceae</taxon>
        <taxon>Sphingobium</taxon>
    </lineage>
</organism>
<dbReference type="PROSITE" id="PS51184">
    <property type="entry name" value="JMJC"/>
    <property type="match status" value="1"/>
</dbReference>
<reference evidence="2 3" key="1">
    <citation type="journal article" date="2012" name="J. Bacteriol.">
        <title>Genome sequence of Sphingobium indicum B90A, a hexachlorocyclohexane-degrading bacterium.</title>
        <authorList>
            <person name="Anand S."/>
            <person name="Sangwan N."/>
            <person name="Lata P."/>
            <person name="Kaur J."/>
            <person name="Dua A."/>
            <person name="Singh A.K."/>
            <person name="Verma M."/>
            <person name="Kaur J."/>
            <person name="Khurana J.P."/>
            <person name="Khurana P."/>
            <person name="Mathur S."/>
            <person name="Lal R."/>
        </authorList>
    </citation>
    <scope>NUCLEOTIDE SEQUENCE [LARGE SCALE GENOMIC DNA]</scope>
    <source>
        <strain evidence="3">DSM 16412 / CCM 7286 / MTCC 6364 / B90A</strain>
    </source>
</reference>
<sequence length="286" mass="30921">MNAVSAIEAAVFPEEARAAFAAAYPDRAAKLSHGLAGHALLTLEALAGLAERMPADSVEYNLGKLPLGVRAEDTPSNGLTLGETIRTIETNGSWAVLKNVERDAAYGALLDRALAELAPLVERETGPMLHREAFIFLSSPGSVTPFHMDPEHNILLQIRGEKTMTVFPAGDEELVPAVQSEAFHAGGHRNLDWRDGFRERGMAVTLLPGDAIHVPVKAPHFVENGPVVSVSLSVTWRSERSVAEGELHSLNALLRRRGLPVGRIGTRPEAQGARRIAYRIMRKLGV</sequence>
<evidence type="ECO:0000313" key="2">
    <source>
        <dbReference type="EMBL" id="APL95332.1"/>
    </source>
</evidence>
<dbReference type="Gene3D" id="2.60.120.650">
    <property type="entry name" value="Cupin"/>
    <property type="match status" value="1"/>
</dbReference>
<name>A0A1L5BRA7_SPHIB</name>
<protein>
    <submittedName>
        <fullName evidence="2">Transcriptional regulator</fullName>
    </submittedName>
</protein>
<dbReference type="EMBL" id="CP013070">
    <property type="protein sequence ID" value="APL95332.1"/>
    <property type="molecule type" value="Genomic_DNA"/>
</dbReference>
<dbReference type="PANTHER" id="PTHR12461">
    <property type="entry name" value="HYPOXIA-INDUCIBLE FACTOR 1 ALPHA INHIBITOR-RELATED"/>
    <property type="match status" value="1"/>
</dbReference>